<comment type="function">
    <text evidence="19 20">Catalyzes the last two sequential reactions in the de novo biosynthetic pathway for UDP-N-acetylglucosamine (UDP-GlcNAc). The C-terminal domain catalyzes the transfer of acetyl group from acetyl coenzyme A to glucosamine-1-phosphate (GlcN-1-P) to produce N-acetylglucosamine-1-phosphate (GlcNAc-1-P), which is converted into UDP-GlcNAc by the transfer of uridine 5-monophosphate (from uridine 5-triphosphate), a reaction catalyzed by the N-terminal domain.</text>
</comment>
<dbReference type="Gene3D" id="2.160.10.10">
    <property type="entry name" value="Hexapeptide repeat proteins"/>
    <property type="match status" value="1"/>
</dbReference>
<feature type="active site" description="Proton acceptor" evidence="20">
    <location>
        <position position="362"/>
    </location>
</feature>
<evidence type="ECO:0000256" key="15">
    <source>
        <dbReference type="ARBA" id="ARBA00023315"/>
    </source>
</evidence>
<evidence type="ECO:0000313" key="22">
    <source>
        <dbReference type="EMBL" id="MFD2831621.1"/>
    </source>
</evidence>
<keyword evidence="15 20" id="KW-0012">Acyltransferase</keyword>
<dbReference type="SUPFAM" id="SSF53448">
    <property type="entry name" value="Nucleotide-diphospho-sugar transferases"/>
    <property type="match status" value="1"/>
</dbReference>
<gene>
    <name evidence="20 22" type="primary">glmU</name>
    <name evidence="22" type="ORF">ACFSX4_14190</name>
</gene>
<feature type="region of interest" description="Pyrophosphorylase" evidence="20">
    <location>
        <begin position="1"/>
        <end position="229"/>
    </location>
</feature>
<feature type="binding site" evidence="20">
    <location>
        <position position="227"/>
    </location>
    <ligand>
        <name>Mg(2+)</name>
        <dbReference type="ChEBI" id="CHEBI:18420"/>
    </ligand>
</feature>
<keyword evidence="10 20" id="KW-0677">Repeat</keyword>
<dbReference type="Proteomes" id="UP001597519">
    <property type="component" value="Unassembled WGS sequence"/>
</dbReference>
<evidence type="ECO:0000256" key="20">
    <source>
        <dbReference type="HAMAP-Rule" id="MF_01631"/>
    </source>
</evidence>
<evidence type="ECO:0000256" key="12">
    <source>
        <dbReference type="ARBA" id="ARBA00022960"/>
    </source>
</evidence>
<comment type="subcellular location">
    <subcellularLocation>
        <location evidence="1 20">Cytoplasm</location>
    </subcellularLocation>
</comment>
<feature type="binding site" evidence="20">
    <location>
        <position position="332"/>
    </location>
    <ligand>
        <name>UDP-N-acetyl-alpha-D-glucosamine</name>
        <dbReference type="ChEBI" id="CHEBI:57705"/>
    </ligand>
</feature>
<comment type="catalytic activity">
    <reaction evidence="17 20">
        <text>alpha-D-glucosamine 1-phosphate + acetyl-CoA = N-acetyl-alpha-D-glucosamine 1-phosphate + CoA + H(+)</text>
        <dbReference type="Rhea" id="RHEA:13725"/>
        <dbReference type="ChEBI" id="CHEBI:15378"/>
        <dbReference type="ChEBI" id="CHEBI:57287"/>
        <dbReference type="ChEBI" id="CHEBI:57288"/>
        <dbReference type="ChEBI" id="CHEBI:57776"/>
        <dbReference type="ChEBI" id="CHEBI:58516"/>
        <dbReference type="EC" id="2.3.1.157"/>
    </reaction>
</comment>
<comment type="pathway">
    <text evidence="2 20">Nucleotide-sugar biosynthesis; UDP-N-acetyl-alpha-D-glucosamine biosynthesis; N-acetyl-alpha-D-glucosamine 1-phosphate from alpha-D-glucosamine 6-phosphate (route II): step 2/2.</text>
</comment>
<dbReference type="InterPro" id="IPR011004">
    <property type="entry name" value="Trimer_LpxA-like_sf"/>
</dbReference>
<dbReference type="Gene3D" id="3.90.550.10">
    <property type="entry name" value="Spore Coat Polysaccharide Biosynthesis Protein SpsA, Chain A"/>
    <property type="match status" value="1"/>
</dbReference>
<evidence type="ECO:0000256" key="1">
    <source>
        <dbReference type="ARBA" id="ARBA00004496"/>
    </source>
</evidence>
<feature type="binding site" evidence="20">
    <location>
        <position position="350"/>
    </location>
    <ligand>
        <name>UDP-N-acetyl-alpha-D-glucosamine</name>
        <dbReference type="ChEBI" id="CHEBI:57705"/>
    </ligand>
</feature>
<keyword evidence="6 20" id="KW-0963">Cytoplasm</keyword>
<keyword evidence="12 20" id="KW-0133">Cell shape</keyword>
<keyword evidence="23" id="KW-1185">Reference proteome</keyword>
<dbReference type="HAMAP" id="MF_01631">
    <property type="entry name" value="GlmU"/>
    <property type="match status" value="1"/>
</dbReference>
<dbReference type="Pfam" id="PF00132">
    <property type="entry name" value="Hexapep"/>
    <property type="match status" value="2"/>
</dbReference>
<evidence type="ECO:0000256" key="5">
    <source>
        <dbReference type="ARBA" id="ARBA00007947"/>
    </source>
</evidence>
<evidence type="ECO:0000256" key="3">
    <source>
        <dbReference type="ARBA" id="ARBA00005208"/>
    </source>
</evidence>
<comment type="similarity">
    <text evidence="4 20">In the C-terminal section; belongs to the transferase hexapeptide repeat family.</text>
</comment>
<feature type="binding site" evidence="20">
    <location>
        <position position="22"/>
    </location>
    <ligand>
        <name>UDP-N-acetyl-alpha-D-glucosamine</name>
        <dbReference type="ChEBI" id="CHEBI:57705"/>
    </ligand>
</feature>
<dbReference type="InterPro" id="IPR050065">
    <property type="entry name" value="GlmU-like"/>
</dbReference>
<evidence type="ECO:0000256" key="13">
    <source>
        <dbReference type="ARBA" id="ARBA00022984"/>
    </source>
</evidence>
<comment type="similarity">
    <text evidence="5 20">In the N-terminal section; belongs to the N-acetylglucosamine-1-phosphate uridyltransferase family.</text>
</comment>
<keyword evidence="9 20" id="KW-0479">Metal-binding</keyword>
<dbReference type="EMBL" id="JBHUOQ010000007">
    <property type="protein sequence ID" value="MFD2831621.1"/>
    <property type="molecule type" value="Genomic_DNA"/>
</dbReference>
<dbReference type="InterPro" id="IPR038009">
    <property type="entry name" value="GlmU_C_LbH"/>
</dbReference>
<dbReference type="PANTHER" id="PTHR43584">
    <property type="entry name" value="NUCLEOTIDYL TRANSFERASE"/>
    <property type="match status" value="1"/>
</dbReference>
<evidence type="ECO:0000256" key="14">
    <source>
        <dbReference type="ARBA" id="ARBA00023268"/>
    </source>
</evidence>
<comment type="caution">
    <text evidence="20">Lacks conserved residue(s) required for the propagation of feature annotation.</text>
</comment>
<feature type="binding site" evidence="20">
    <location>
        <position position="139"/>
    </location>
    <ligand>
        <name>UDP-N-acetyl-alpha-D-glucosamine</name>
        <dbReference type="ChEBI" id="CHEBI:57705"/>
    </ligand>
</feature>
<dbReference type="GO" id="GO:0019134">
    <property type="term" value="F:glucosamine-1-phosphate N-acetyltransferase activity"/>
    <property type="evidence" value="ECO:0007669"/>
    <property type="project" value="UniProtKB-EC"/>
</dbReference>
<dbReference type="InterPro" id="IPR005882">
    <property type="entry name" value="Bifunctional_GlmU"/>
</dbReference>
<feature type="binding site" evidence="20">
    <location>
        <begin position="77"/>
        <end position="78"/>
    </location>
    <ligand>
        <name>UDP-N-acetyl-alpha-D-glucosamine</name>
        <dbReference type="ChEBI" id="CHEBI:57705"/>
    </ligand>
</feature>
<dbReference type="Pfam" id="PF00483">
    <property type="entry name" value="NTP_transferase"/>
    <property type="match status" value="1"/>
</dbReference>
<evidence type="ECO:0000256" key="2">
    <source>
        <dbReference type="ARBA" id="ARBA00005166"/>
    </source>
</evidence>
<evidence type="ECO:0000256" key="16">
    <source>
        <dbReference type="ARBA" id="ARBA00023316"/>
    </source>
</evidence>
<comment type="pathway">
    <text evidence="3 20">Nucleotide-sugar biosynthesis; UDP-N-acetyl-alpha-D-glucosamine biosynthesis; UDP-N-acetyl-alpha-D-glucosamine from N-acetyl-alpha-D-glucosamine 1-phosphate: step 1/1.</text>
</comment>
<dbReference type="InterPro" id="IPR029044">
    <property type="entry name" value="Nucleotide-diphossugar_trans"/>
</dbReference>
<dbReference type="PANTHER" id="PTHR43584:SF3">
    <property type="entry name" value="BIFUNCTIONAL PROTEIN GLMU"/>
    <property type="match status" value="1"/>
</dbReference>
<keyword evidence="16 20" id="KW-0961">Cell wall biogenesis/degradation</keyword>
<dbReference type="NCBIfam" id="TIGR01173">
    <property type="entry name" value="glmU"/>
    <property type="match status" value="1"/>
</dbReference>
<dbReference type="CDD" id="cd02540">
    <property type="entry name" value="GT2_GlmU_N_bac"/>
    <property type="match status" value="1"/>
</dbReference>
<dbReference type="RefSeq" id="WP_377775952.1">
    <property type="nucleotide sequence ID" value="NZ_JBHUOQ010000007.1"/>
</dbReference>
<evidence type="ECO:0000256" key="7">
    <source>
        <dbReference type="ARBA" id="ARBA00022679"/>
    </source>
</evidence>
<feature type="binding site" evidence="20">
    <location>
        <position position="439"/>
    </location>
    <ligand>
        <name>acetyl-CoA</name>
        <dbReference type="ChEBI" id="CHEBI:57288"/>
    </ligand>
</feature>
<feature type="binding site" evidence="20">
    <location>
        <position position="365"/>
    </location>
    <ligand>
        <name>UDP-N-acetyl-alpha-D-glucosamine</name>
        <dbReference type="ChEBI" id="CHEBI:57705"/>
    </ligand>
</feature>
<comment type="pathway">
    <text evidence="20">Bacterial outer membrane biogenesis; LPS lipid A biosynthesis.</text>
</comment>
<keyword evidence="14 20" id="KW-0511">Multifunctional enzyme</keyword>
<evidence type="ECO:0000256" key="4">
    <source>
        <dbReference type="ARBA" id="ARBA00007707"/>
    </source>
</evidence>
<keyword evidence="7 20" id="KW-0808">Transferase</keyword>
<evidence type="ECO:0000256" key="17">
    <source>
        <dbReference type="ARBA" id="ARBA00048247"/>
    </source>
</evidence>
<evidence type="ECO:0000259" key="21">
    <source>
        <dbReference type="Pfam" id="PF00483"/>
    </source>
</evidence>
<keyword evidence="8 20" id="KW-0548">Nucleotidyltransferase</keyword>
<dbReference type="SUPFAM" id="SSF51161">
    <property type="entry name" value="Trimeric LpxA-like enzymes"/>
    <property type="match status" value="1"/>
</dbReference>
<evidence type="ECO:0000256" key="8">
    <source>
        <dbReference type="ARBA" id="ARBA00022695"/>
    </source>
</evidence>
<feature type="binding site" evidence="20">
    <location>
        <position position="376"/>
    </location>
    <ligand>
        <name>UDP-N-acetyl-alpha-D-glucosamine</name>
        <dbReference type="ChEBI" id="CHEBI:57705"/>
    </ligand>
</feature>
<evidence type="ECO:0000256" key="10">
    <source>
        <dbReference type="ARBA" id="ARBA00022737"/>
    </source>
</evidence>
<dbReference type="EC" id="2.7.7.23" evidence="20"/>
<comment type="catalytic activity">
    <reaction evidence="18 20">
        <text>N-acetyl-alpha-D-glucosamine 1-phosphate + UTP + H(+) = UDP-N-acetyl-alpha-D-glucosamine + diphosphate</text>
        <dbReference type="Rhea" id="RHEA:13509"/>
        <dbReference type="ChEBI" id="CHEBI:15378"/>
        <dbReference type="ChEBI" id="CHEBI:33019"/>
        <dbReference type="ChEBI" id="CHEBI:46398"/>
        <dbReference type="ChEBI" id="CHEBI:57705"/>
        <dbReference type="ChEBI" id="CHEBI:57776"/>
        <dbReference type="EC" id="2.7.7.23"/>
    </reaction>
</comment>
<comment type="cofactor">
    <cofactor evidence="20">
        <name>Mg(2+)</name>
        <dbReference type="ChEBI" id="CHEBI:18420"/>
    </cofactor>
    <text evidence="20">Binds 1 Mg(2+) ion per subunit.</text>
</comment>
<keyword evidence="13 20" id="KW-0573">Peptidoglycan synthesis</keyword>
<dbReference type="InterPro" id="IPR005835">
    <property type="entry name" value="NTP_transferase_dom"/>
</dbReference>
<feature type="domain" description="Nucleotidyl transferase" evidence="21">
    <location>
        <begin position="5"/>
        <end position="214"/>
    </location>
</feature>
<keyword evidence="11 20" id="KW-0460">Magnesium</keyword>
<organism evidence="22 23">
    <name type="scientific">Corticicoccus populi</name>
    <dbReference type="NCBI Taxonomy" id="1812821"/>
    <lineage>
        <taxon>Bacteria</taxon>
        <taxon>Bacillati</taxon>
        <taxon>Bacillota</taxon>
        <taxon>Bacilli</taxon>
        <taxon>Bacillales</taxon>
        <taxon>Staphylococcaceae</taxon>
        <taxon>Corticicoccus</taxon>
    </lineage>
</organism>
<feature type="binding site" evidence="20">
    <location>
        <position position="227"/>
    </location>
    <ligand>
        <name>UDP-N-acetyl-alpha-D-glucosamine</name>
        <dbReference type="ChEBI" id="CHEBI:57705"/>
    </ligand>
</feature>
<dbReference type="InterPro" id="IPR018357">
    <property type="entry name" value="Hexapep_transf_CS"/>
</dbReference>
<proteinExistence type="inferred from homology"/>
<dbReference type="GO" id="GO:0003977">
    <property type="term" value="F:UDP-N-acetylglucosamine diphosphorylase activity"/>
    <property type="evidence" value="ECO:0007669"/>
    <property type="project" value="UniProtKB-EC"/>
</dbReference>
<evidence type="ECO:0000256" key="11">
    <source>
        <dbReference type="ARBA" id="ARBA00022842"/>
    </source>
</evidence>
<feature type="binding site" evidence="20">
    <location>
        <position position="102"/>
    </location>
    <ligand>
        <name>Mg(2+)</name>
        <dbReference type="ChEBI" id="CHEBI:18420"/>
    </ligand>
</feature>
<evidence type="ECO:0000256" key="6">
    <source>
        <dbReference type="ARBA" id="ARBA00022490"/>
    </source>
</evidence>
<feature type="region of interest" description="N-acetyltransferase" evidence="20">
    <location>
        <begin position="251"/>
        <end position="453"/>
    </location>
</feature>
<evidence type="ECO:0000256" key="18">
    <source>
        <dbReference type="ARBA" id="ARBA00048493"/>
    </source>
</evidence>
<dbReference type="NCBIfam" id="NF010934">
    <property type="entry name" value="PRK14354.1"/>
    <property type="match status" value="1"/>
</dbReference>
<dbReference type="PROSITE" id="PS00101">
    <property type="entry name" value="HEXAPEP_TRANSFERASES"/>
    <property type="match status" value="1"/>
</dbReference>
<comment type="subunit">
    <text evidence="20">Homotrimer.</text>
</comment>
<feature type="binding site" evidence="20">
    <location>
        <position position="72"/>
    </location>
    <ligand>
        <name>UDP-N-acetyl-alpha-D-glucosamine</name>
        <dbReference type="ChEBI" id="CHEBI:57705"/>
    </ligand>
</feature>
<comment type="caution">
    <text evidence="22">The sequence shown here is derived from an EMBL/GenBank/DDBJ whole genome shotgun (WGS) entry which is preliminary data.</text>
</comment>
<evidence type="ECO:0000256" key="19">
    <source>
        <dbReference type="ARBA" id="ARBA00049628"/>
    </source>
</evidence>
<protein>
    <recommendedName>
        <fullName evidence="20">Bifunctional protein GlmU</fullName>
    </recommendedName>
    <domain>
        <recommendedName>
            <fullName evidence="20">UDP-N-acetylglucosamine pyrophosphorylase</fullName>
            <ecNumber evidence="20">2.7.7.23</ecNumber>
        </recommendedName>
        <alternativeName>
            <fullName evidence="20">N-acetylglucosamine-1-phosphate uridyltransferase</fullName>
        </alternativeName>
    </domain>
    <domain>
        <recommendedName>
            <fullName evidence="20">Glucosamine-1-phosphate N-acetyltransferase</fullName>
            <ecNumber evidence="20">2.3.1.157</ecNumber>
        </recommendedName>
    </domain>
</protein>
<dbReference type="CDD" id="cd03353">
    <property type="entry name" value="LbH_GlmU_C"/>
    <property type="match status" value="1"/>
</dbReference>
<feature type="binding site" evidence="20">
    <location>
        <begin position="8"/>
        <end position="11"/>
    </location>
    <ligand>
        <name>UDP-N-acetyl-alpha-D-glucosamine</name>
        <dbReference type="ChEBI" id="CHEBI:57705"/>
    </ligand>
</feature>
<evidence type="ECO:0000313" key="23">
    <source>
        <dbReference type="Proteomes" id="UP001597519"/>
    </source>
</evidence>
<accession>A0ABW5WXR4</accession>
<feature type="region of interest" description="Linker" evidence="20">
    <location>
        <begin position="230"/>
        <end position="250"/>
    </location>
</feature>
<reference evidence="23" key="1">
    <citation type="journal article" date="2019" name="Int. J. Syst. Evol. Microbiol.">
        <title>The Global Catalogue of Microorganisms (GCM) 10K type strain sequencing project: providing services to taxonomists for standard genome sequencing and annotation.</title>
        <authorList>
            <consortium name="The Broad Institute Genomics Platform"/>
            <consortium name="The Broad Institute Genome Sequencing Center for Infectious Disease"/>
            <person name="Wu L."/>
            <person name="Ma J."/>
        </authorList>
    </citation>
    <scope>NUCLEOTIDE SEQUENCE [LARGE SCALE GENOMIC DNA]</scope>
    <source>
        <strain evidence="23">KCTC 33575</strain>
    </source>
</reference>
<dbReference type="InterPro" id="IPR001451">
    <property type="entry name" value="Hexapep"/>
</dbReference>
<name>A0ABW5WXR4_9STAP</name>
<feature type="binding site" evidence="20">
    <location>
        <position position="154"/>
    </location>
    <ligand>
        <name>UDP-N-acetyl-alpha-D-glucosamine</name>
        <dbReference type="ChEBI" id="CHEBI:57705"/>
    </ligand>
</feature>
<feature type="binding site" evidence="20">
    <location>
        <position position="422"/>
    </location>
    <ligand>
        <name>acetyl-CoA</name>
        <dbReference type="ChEBI" id="CHEBI:57288"/>
    </ligand>
</feature>
<evidence type="ECO:0000256" key="9">
    <source>
        <dbReference type="ARBA" id="ARBA00022723"/>
    </source>
</evidence>
<dbReference type="EC" id="2.3.1.157" evidence="20"/>
<sequence>MQTRAIILAAGKGTRMKSKKAKVLHELCGVPMIGHVVDNVKEAGFEEVHAVIGTDSDAVRTYLDGTVETTFQDEQLGTAHAVGQLREKLENEEGQTLVICGDTPLISKRTLSALFEYHTEMSLKATVLSVEASNPFGYGRIVRNYDGSVKSIVEEKDAASEIKEIREISSGTFIFDNKVLFEALEHVKNDNVQAEYYLPDVIPYIFEHYKKVDAYKSEVFDEILGINDRVALSKAEEIMREQINIGHMQNGVTLMDPKAAYIDKNVTIGEDTVIYPNVVLRGTTTIGSNVTITNGSEITDSVISDEAVIKQSVVTDSKVGSSAAVGPFAQLRPGTVLGEEVKIGNFVEVKKADIEDGAKVSHLSYIGDASVGARTNIGCGSITVNYDGVNKFKTTIGQDAFIGCNTNLVAPVTVGNRAFIAAGSTITDEVPSDSLAIARSRQTTKDGYFNKDN</sequence>
<feature type="binding site" evidence="20">
    <location>
        <begin position="385"/>
        <end position="386"/>
    </location>
    <ligand>
        <name>acetyl-CoA</name>
        <dbReference type="ChEBI" id="CHEBI:57288"/>
    </ligand>
</feature>